<dbReference type="Proteomes" id="UP000555448">
    <property type="component" value="Unassembled WGS sequence"/>
</dbReference>
<keyword evidence="3" id="KW-1185">Reference proteome</keyword>
<feature type="transmembrane region" description="Helical" evidence="1">
    <location>
        <begin position="261"/>
        <end position="279"/>
    </location>
</feature>
<protein>
    <recommendedName>
        <fullName evidence="4">Glycosyltransferase RgtA/B/C/D-like domain-containing protein</fullName>
    </recommendedName>
</protein>
<feature type="transmembrane region" description="Helical" evidence="1">
    <location>
        <begin position="336"/>
        <end position="354"/>
    </location>
</feature>
<feature type="transmembrane region" description="Helical" evidence="1">
    <location>
        <begin position="285"/>
        <end position="305"/>
    </location>
</feature>
<keyword evidence="1" id="KW-0812">Transmembrane</keyword>
<dbReference type="RefSeq" id="WP_184245341.1">
    <property type="nucleotide sequence ID" value="NZ_JACHLR010000009.1"/>
</dbReference>
<keyword evidence="1" id="KW-1133">Transmembrane helix</keyword>
<evidence type="ECO:0008006" key="4">
    <source>
        <dbReference type="Google" id="ProtNLM"/>
    </source>
</evidence>
<feature type="transmembrane region" description="Helical" evidence="1">
    <location>
        <begin position="137"/>
        <end position="155"/>
    </location>
</feature>
<name>A0A7W7KA75_9SPHN</name>
<evidence type="ECO:0000256" key="1">
    <source>
        <dbReference type="SAM" id="Phobius"/>
    </source>
</evidence>
<proteinExistence type="predicted"/>
<gene>
    <name evidence="2" type="ORF">HNO88_002408</name>
</gene>
<evidence type="ECO:0000313" key="2">
    <source>
        <dbReference type="EMBL" id="MBB4859082.1"/>
    </source>
</evidence>
<dbReference type="EMBL" id="JACHLR010000009">
    <property type="protein sequence ID" value="MBB4859082.1"/>
    <property type="molecule type" value="Genomic_DNA"/>
</dbReference>
<comment type="caution">
    <text evidence="2">The sequence shown here is derived from an EMBL/GenBank/DDBJ whole genome shotgun (WGS) entry which is preliminary data.</text>
</comment>
<dbReference type="AlphaFoldDB" id="A0A7W7KA75"/>
<feature type="transmembrane region" description="Helical" evidence="1">
    <location>
        <begin position="167"/>
        <end position="187"/>
    </location>
</feature>
<evidence type="ECO:0000313" key="3">
    <source>
        <dbReference type="Proteomes" id="UP000555448"/>
    </source>
</evidence>
<accession>A0A7W7KA75</accession>
<organism evidence="2 3">
    <name type="scientific">Novosphingobium chloroacetimidivorans</name>
    <dbReference type="NCBI Taxonomy" id="1428314"/>
    <lineage>
        <taxon>Bacteria</taxon>
        <taxon>Pseudomonadati</taxon>
        <taxon>Pseudomonadota</taxon>
        <taxon>Alphaproteobacteria</taxon>
        <taxon>Sphingomonadales</taxon>
        <taxon>Sphingomonadaceae</taxon>
        <taxon>Novosphingobium</taxon>
    </lineage>
</organism>
<keyword evidence="1" id="KW-0472">Membrane</keyword>
<sequence>MKPEPRPLPTSAHIFAAALLILATAIPVLAVRIPPMIDVLGHIGRYALQTGLADHPWWQTYYSFHWQVIGNLGADLLIELLYPLLGLMGAVRAVVVLVPLLAASAIVLLSREFHGRITPHAVLALTLIYGLPFTWGFLNFSLAMALALLAFWLWVRLGRRERGATRVLLTVPIGLAVWTCHTFGWAFLGILCTAESLVRTTRHNRPIPALLATFRECLPLLAPLVPMLLWRGGASQTDTGGWFDLAQKAGWLARILRLESAPLDVLSAGVLALALYAGLRSRHTKVHPVPGLAAAIAAAAFVLMPRQIFGSVFADMRLVPYAVILALLAIRPSPRLGSWAMVAALAFVGLRLAVTTHVYREREAVVDAQMEALSVIPRHARVAMLVSLPCPSQWALPWYSHLGSLALTRKEIFVNDQWANSSMNPLTVHFPAAGEFATDDRQLFYPRRCDSPERRLSDKVQALPLDAFTHVWIVGEEPAVLPRRAGLTQVWQRGDAAVFAAGAPVHAASPAH</sequence>
<reference evidence="2 3" key="1">
    <citation type="submission" date="2020-08" db="EMBL/GenBank/DDBJ databases">
        <title>Functional genomics of gut bacteria from endangered species of beetles.</title>
        <authorList>
            <person name="Carlos-Shanley C."/>
        </authorList>
    </citation>
    <scope>NUCLEOTIDE SEQUENCE [LARGE SCALE GENOMIC DNA]</scope>
    <source>
        <strain evidence="2 3">S00245</strain>
    </source>
</reference>